<dbReference type="EMBL" id="JASMWN010000004">
    <property type="protein sequence ID" value="MDU9003675.1"/>
    <property type="molecule type" value="Genomic_DNA"/>
</dbReference>
<sequence length="643" mass="71714">MPEPNLRLHLFGRFRVTLAGEEIPVRSASARAILAYLAVCKNHSEDRGRLAATIWESSVDARARQNLRQALHALSRPDTPLAPVLRADRTRVALEPDFVETDVRLLLQEIDAGHVRDELIHGALRPDYLLAAEPVRGELFDSWLRLLRQDMENRLRERLAKLMEQPDPTSARRAADALLALDPADEQAVRFLIQYHHTNGQTAQALRTYEALWTYLEEEFDAEPGHETIALIARIKAQEPTPAMDMQTNPAQHLRIGLTPVTAGGSSYATGVACLFRAELMATLLRFRAFEIVDLSIASAPVDYALDVSIGGDERELLLLAVLKRSSDGAALWSDRWTELTDHWLQTQAAIVSRLASSLSIYVSLTRIQELRRTEFGASAFDDWLIGNQHLDEFRAEGRAAAARCFKRVIEKAPEASMGYSSLARLMNAMHLMQPCMFRQKETHRESKRLASKAVALDPLDARAHLHRAWACCLLGEYDQASAGFAMARQCNPNDPWTMLSSGLGAAFSDELPLATELSQRVIREGWTTAPFQWGFHMPIRFLAGDYEGCVTAAENAGTAILNVPAWKAAALWHLGRRAEAQTSWAEFEMLSRSHSTDSTKPSSQTICEWYLSCFPVRNSTQRRKMAEGAAGAAGLQLHCVQQ</sequence>
<feature type="domain" description="Bacterial transcriptional activator" evidence="1">
    <location>
        <begin position="101"/>
        <end position="236"/>
    </location>
</feature>
<dbReference type="Proteomes" id="UP001255416">
    <property type="component" value="Unassembled WGS sequence"/>
</dbReference>
<organism evidence="2 3">
    <name type="scientific">Sedimentitalea todarodis</name>
    <dbReference type="NCBI Taxonomy" id="1631240"/>
    <lineage>
        <taxon>Bacteria</taxon>
        <taxon>Pseudomonadati</taxon>
        <taxon>Pseudomonadota</taxon>
        <taxon>Alphaproteobacteria</taxon>
        <taxon>Rhodobacterales</taxon>
        <taxon>Paracoccaceae</taxon>
        <taxon>Sedimentitalea</taxon>
    </lineage>
</organism>
<dbReference type="InterPro" id="IPR051677">
    <property type="entry name" value="AfsR-DnrI-RedD_regulator"/>
</dbReference>
<proteinExistence type="predicted"/>
<dbReference type="RefSeq" id="WP_316774756.1">
    <property type="nucleotide sequence ID" value="NZ_JASMWN010000004.1"/>
</dbReference>
<dbReference type="Pfam" id="PF03704">
    <property type="entry name" value="BTAD"/>
    <property type="match status" value="1"/>
</dbReference>
<dbReference type="SUPFAM" id="SSF48452">
    <property type="entry name" value="TPR-like"/>
    <property type="match status" value="2"/>
</dbReference>
<name>A0ABU3VBW8_9RHOB</name>
<protein>
    <submittedName>
        <fullName evidence="2">BTAD domain-containing putative transcriptional regulator</fullName>
    </submittedName>
</protein>
<dbReference type="InterPro" id="IPR011990">
    <property type="entry name" value="TPR-like_helical_dom_sf"/>
</dbReference>
<dbReference type="SMART" id="SM01043">
    <property type="entry name" value="BTAD"/>
    <property type="match status" value="1"/>
</dbReference>
<evidence type="ECO:0000313" key="3">
    <source>
        <dbReference type="Proteomes" id="UP001255416"/>
    </source>
</evidence>
<gene>
    <name evidence="2" type="ORF">QO231_07390</name>
</gene>
<accession>A0ABU3VBW8</accession>
<evidence type="ECO:0000259" key="1">
    <source>
        <dbReference type="SMART" id="SM01043"/>
    </source>
</evidence>
<evidence type="ECO:0000313" key="2">
    <source>
        <dbReference type="EMBL" id="MDU9003675.1"/>
    </source>
</evidence>
<dbReference type="PANTHER" id="PTHR35807">
    <property type="entry name" value="TRANSCRIPTIONAL REGULATOR REDD-RELATED"/>
    <property type="match status" value="1"/>
</dbReference>
<comment type="caution">
    <text evidence="2">The sequence shown here is derived from an EMBL/GenBank/DDBJ whole genome shotgun (WGS) entry which is preliminary data.</text>
</comment>
<reference evidence="3" key="1">
    <citation type="submission" date="2023-05" db="EMBL/GenBank/DDBJ databases">
        <title>Sedimentitalea sp. nov. JM2-8.</title>
        <authorList>
            <person name="Huang J."/>
        </authorList>
    </citation>
    <scope>NUCLEOTIDE SEQUENCE [LARGE SCALE GENOMIC DNA]</scope>
    <source>
        <strain evidence="3">KHS03</strain>
    </source>
</reference>
<dbReference type="InterPro" id="IPR005158">
    <property type="entry name" value="BTAD"/>
</dbReference>
<dbReference type="Gene3D" id="1.25.40.10">
    <property type="entry name" value="Tetratricopeptide repeat domain"/>
    <property type="match status" value="2"/>
</dbReference>
<keyword evidence="3" id="KW-1185">Reference proteome</keyword>